<comment type="caution">
    <text evidence="1">The sequence shown here is derived from an EMBL/GenBank/DDBJ whole genome shotgun (WGS) entry which is preliminary data.</text>
</comment>
<dbReference type="Proteomes" id="UP001158500">
    <property type="component" value="Unassembled WGS sequence"/>
</dbReference>
<protein>
    <submittedName>
        <fullName evidence="1">Uncharacterized protein</fullName>
    </submittedName>
</protein>
<organism evidence="1 2">
    <name type="scientific">Stutzerimonas stutzeri</name>
    <name type="common">Pseudomonas stutzeri</name>
    <dbReference type="NCBI Taxonomy" id="316"/>
    <lineage>
        <taxon>Bacteria</taxon>
        <taxon>Pseudomonadati</taxon>
        <taxon>Pseudomonadota</taxon>
        <taxon>Gammaproteobacteria</taxon>
        <taxon>Pseudomonadales</taxon>
        <taxon>Pseudomonadaceae</taxon>
        <taxon>Stutzerimonas</taxon>
    </lineage>
</organism>
<dbReference type="AlphaFoldDB" id="A0AA42P9G7"/>
<accession>A0AA42P9G7</accession>
<name>A0AA42P9G7_STUST</name>
<gene>
    <name evidence="1" type="ORF">N5C32_10780</name>
</gene>
<evidence type="ECO:0000313" key="1">
    <source>
        <dbReference type="EMBL" id="MDH1236523.1"/>
    </source>
</evidence>
<reference evidence="1" key="1">
    <citation type="submission" date="2022-09" db="EMBL/GenBank/DDBJ databases">
        <title>Intensive care unit water sources are persistently colonized with multi-drug resistant bacteria and are the site of extensive horizontal gene transfer of antibiotic resistance genes.</title>
        <authorList>
            <person name="Diorio-Toth L."/>
        </authorList>
    </citation>
    <scope>NUCLEOTIDE SEQUENCE</scope>
    <source>
        <strain evidence="1">GD03947</strain>
    </source>
</reference>
<proteinExistence type="predicted"/>
<dbReference type="RefSeq" id="WP_279641435.1">
    <property type="nucleotide sequence ID" value="NZ_JAOCAE010000006.1"/>
</dbReference>
<dbReference type="EMBL" id="JAOCAE010000006">
    <property type="protein sequence ID" value="MDH1236523.1"/>
    <property type="molecule type" value="Genomic_DNA"/>
</dbReference>
<sequence>MPTAIAYDKSTDNLIRVELEQFDAFDAAKAIAKQPKLVLFVPQLHDSEVHSHTRYHRSGGRLKSRRCCLKDVPAKVRAAFLLAN</sequence>
<evidence type="ECO:0000313" key="2">
    <source>
        <dbReference type="Proteomes" id="UP001158500"/>
    </source>
</evidence>